<keyword evidence="1" id="KW-0472">Membrane</keyword>
<feature type="non-terminal residue" evidence="2">
    <location>
        <position position="1"/>
    </location>
</feature>
<proteinExistence type="predicted"/>
<reference evidence="2" key="1">
    <citation type="journal article" date="2014" name="Front. Microbiol.">
        <title>High frequency of phylogenetically diverse reductive dehalogenase-homologous genes in deep subseafloor sedimentary metagenomes.</title>
        <authorList>
            <person name="Kawai M."/>
            <person name="Futagami T."/>
            <person name="Toyoda A."/>
            <person name="Takaki Y."/>
            <person name="Nishi S."/>
            <person name="Hori S."/>
            <person name="Arai W."/>
            <person name="Tsubouchi T."/>
            <person name="Morono Y."/>
            <person name="Uchiyama I."/>
            <person name="Ito T."/>
            <person name="Fujiyama A."/>
            <person name="Inagaki F."/>
            <person name="Takami H."/>
        </authorList>
    </citation>
    <scope>NUCLEOTIDE SEQUENCE</scope>
    <source>
        <strain evidence="2">Expedition CK06-06</strain>
    </source>
</reference>
<sequence>GGSIALGVFGGHWIDNRLDTSLFWIVGLILGIVVAFYGVYRMLLPLMDNKRDGENS</sequence>
<dbReference type="InterPro" id="IPR032820">
    <property type="entry name" value="ATPase_put"/>
</dbReference>
<evidence type="ECO:0008006" key="3">
    <source>
        <dbReference type="Google" id="ProtNLM"/>
    </source>
</evidence>
<evidence type="ECO:0000313" key="2">
    <source>
        <dbReference type="EMBL" id="GAI74770.1"/>
    </source>
</evidence>
<dbReference type="Pfam" id="PF09527">
    <property type="entry name" value="ATPase_gene1"/>
    <property type="match status" value="1"/>
</dbReference>
<organism evidence="2">
    <name type="scientific">marine sediment metagenome</name>
    <dbReference type="NCBI Taxonomy" id="412755"/>
    <lineage>
        <taxon>unclassified sequences</taxon>
        <taxon>metagenomes</taxon>
        <taxon>ecological metagenomes</taxon>
    </lineage>
</organism>
<feature type="transmembrane region" description="Helical" evidence="1">
    <location>
        <begin position="22"/>
        <end position="40"/>
    </location>
</feature>
<evidence type="ECO:0000256" key="1">
    <source>
        <dbReference type="SAM" id="Phobius"/>
    </source>
</evidence>
<dbReference type="AlphaFoldDB" id="X1SH75"/>
<accession>X1SH75</accession>
<keyword evidence="1" id="KW-0812">Transmembrane</keyword>
<gene>
    <name evidence="2" type="ORF">S12H4_24086</name>
</gene>
<comment type="caution">
    <text evidence="2">The sequence shown here is derived from an EMBL/GenBank/DDBJ whole genome shotgun (WGS) entry which is preliminary data.</text>
</comment>
<keyword evidence="1" id="KW-1133">Transmembrane helix</keyword>
<dbReference type="EMBL" id="BARW01012973">
    <property type="protein sequence ID" value="GAI74770.1"/>
    <property type="molecule type" value="Genomic_DNA"/>
</dbReference>
<name>X1SH75_9ZZZZ</name>
<protein>
    <recommendedName>
        <fullName evidence="3">AtpZ/AtpI family protein</fullName>
    </recommendedName>
</protein>